<keyword evidence="2" id="KW-1185">Reference proteome</keyword>
<dbReference type="RefSeq" id="WP_062524264.1">
    <property type="nucleotide sequence ID" value="NZ_LIPY01000117.1"/>
</dbReference>
<dbReference type="EMBL" id="LIPY01000117">
    <property type="protein sequence ID" value="KWX73554.1"/>
    <property type="molecule type" value="Genomic_DNA"/>
</dbReference>
<gene>
    <name evidence="1" type="ORF">AML91_17930</name>
</gene>
<evidence type="ECO:0000313" key="1">
    <source>
        <dbReference type="EMBL" id="KWX73554.1"/>
    </source>
</evidence>
<protein>
    <submittedName>
        <fullName evidence="1">Uncharacterized protein</fullName>
    </submittedName>
</protein>
<proteinExistence type="predicted"/>
<sequence length="153" mass="17894">MLSFNPANPPFEALEIFNMIEPERWKVSRLDITLDFLTPYDDCFLLPPPTNLKISRYDSTLYYGAVNSQCTVCQYDKQKQLKEVKSIDSVPLTRIEFRFKPKLKPITEYEWEDFKKMQGYHFIPDTHEMTGLRCLLKSITSGKREWGGIGRTG</sequence>
<name>A0ABR5SS36_9BACL</name>
<accession>A0ABR5SS36</accession>
<evidence type="ECO:0000313" key="2">
    <source>
        <dbReference type="Proteomes" id="UP000070252"/>
    </source>
</evidence>
<comment type="caution">
    <text evidence="1">The sequence shown here is derived from an EMBL/GenBank/DDBJ whole genome shotgun (WGS) entry which is preliminary data.</text>
</comment>
<dbReference type="Proteomes" id="UP000070252">
    <property type="component" value="Unassembled WGS sequence"/>
</dbReference>
<reference evidence="1 2" key="1">
    <citation type="submission" date="2015-08" db="EMBL/GenBank/DDBJ databases">
        <title>Genome of Paenibacillus jilunlii.</title>
        <authorList>
            <person name="Sant'Anna F.H."/>
            <person name="Ambrosini A."/>
            <person name="Souza R."/>
            <person name="Bach E."/>
            <person name="Fernandes G."/>
            <person name="Balsanelli E."/>
            <person name="Baura V.A."/>
            <person name="Pedrosa F.O."/>
            <person name="Souza E.M."/>
            <person name="Passaglia L."/>
        </authorList>
    </citation>
    <scope>NUCLEOTIDE SEQUENCE [LARGE SCALE GENOMIC DNA]</scope>
    <source>
        <strain evidence="1 2">DSM 23019</strain>
    </source>
</reference>
<organism evidence="1 2">
    <name type="scientific">Paenibacillus jilunlii</name>
    <dbReference type="NCBI Taxonomy" id="682956"/>
    <lineage>
        <taxon>Bacteria</taxon>
        <taxon>Bacillati</taxon>
        <taxon>Bacillota</taxon>
        <taxon>Bacilli</taxon>
        <taxon>Bacillales</taxon>
        <taxon>Paenibacillaceae</taxon>
        <taxon>Paenibacillus</taxon>
    </lineage>
</organism>